<dbReference type="InterPro" id="IPR011600">
    <property type="entry name" value="Pept_C14_caspase"/>
</dbReference>
<dbReference type="EMBL" id="ANMG01000007">
    <property type="protein sequence ID" value="EMD28988.1"/>
    <property type="molecule type" value="Genomic_DNA"/>
</dbReference>
<reference evidence="5 7" key="1">
    <citation type="submission" date="2012-10" db="EMBL/GenBank/DDBJ databases">
        <title>Genome assembly of Amycolatopsis azurea DSM 43854.</title>
        <authorList>
            <person name="Khatri I."/>
            <person name="Kaur I."/>
            <person name="Subramanian S."/>
            <person name="Mayilraj S."/>
        </authorList>
    </citation>
    <scope>NUCLEOTIDE SEQUENCE [LARGE SCALE GENOMIC DNA]</scope>
    <source>
        <strain evidence="5 7">DSM 43854</strain>
    </source>
</reference>
<dbReference type="SUPFAM" id="SSF48452">
    <property type="entry name" value="TPR-like"/>
    <property type="match status" value="2"/>
</dbReference>
<dbReference type="PROSITE" id="PS50837">
    <property type="entry name" value="NACHT"/>
    <property type="match status" value="1"/>
</dbReference>
<keyword evidence="8" id="KW-1185">Reference proteome</keyword>
<feature type="domain" description="NACHT" evidence="4">
    <location>
        <begin position="274"/>
        <end position="421"/>
    </location>
</feature>
<dbReference type="PANTHER" id="PTHR46082">
    <property type="entry name" value="ATP/GTP-BINDING PROTEIN-RELATED"/>
    <property type="match status" value="1"/>
</dbReference>
<dbReference type="RefSeq" id="WP_005152313.1">
    <property type="nucleotide sequence ID" value="NZ_ANMG01000007.1"/>
</dbReference>
<dbReference type="PATRIC" id="fig|1238180.3.peg.1317"/>
<evidence type="ECO:0000313" key="8">
    <source>
        <dbReference type="Proteomes" id="UP000188551"/>
    </source>
</evidence>
<dbReference type="InterPro" id="IPR007111">
    <property type="entry name" value="NACHT_NTPase"/>
</dbReference>
<dbReference type="GO" id="GO:0004197">
    <property type="term" value="F:cysteine-type endopeptidase activity"/>
    <property type="evidence" value="ECO:0007669"/>
    <property type="project" value="InterPro"/>
</dbReference>
<dbReference type="Pfam" id="PF00656">
    <property type="entry name" value="Peptidase_C14"/>
    <property type="match status" value="1"/>
</dbReference>
<dbReference type="EMBL" id="MUXN01000016">
    <property type="protein sequence ID" value="OOC04594.1"/>
    <property type="molecule type" value="Genomic_DNA"/>
</dbReference>
<dbReference type="GO" id="GO:0006508">
    <property type="term" value="P:proteolysis"/>
    <property type="evidence" value="ECO:0007669"/>
    <property type="project" value="InterPro"/>
</dbReference>
<comment type="caution">
    <text evidence="5">The sequence shown here is derived from an EMBL/GenBank/DDBJ whole genome shotgun (WGS) entry which is preliminary data.</text>
</comment>
<dbReference type="PROSITE" id="PS50006">
    <property type="entry name" value="FHA_DOMAIN"/>
    <property type="match status" value="1"/>
</dbReference>
<dbReference type="InterPro" id="IPR011990">
    <property type="entry name" value="TPR-like_helical_dom_sf"/>
</dbReference>
<feature type="domain" description="FHA" evidence="3">
    <location>
        <begin position="514"/>
        <end position="563"/>
    </location>
</feature>
<accession>M2PWJ4</accession>
<dbReference type="PANTHER" id="PTHR46082:SF6">
    <property type="entry name" value="AAA+ ATPASE DOMAIN-CONTAINING PROTEIN-RELATED"/>
    <property type="match status" value="1"/>
</dbReference>
<evidence type="ECO:0000259" key="3">
    <source>
        <dbReference type="PROSITE" id="PS50006"/>
    </source>
</evidence>
<dbReference type="InterPro" id="IPR053137">
    <property type="entry name" value="NLR-like"/>
</dbReference>
<evidence type="ECO:0000313" key="5">
    <source>
        <dbReference type="EMBL" id="EMD28988.1"/>
    </source>
</evidence>
<proteinExistence type="predicted"/>
<dbReference type="Proteomes" id="UP000014137">
    <property type="component" value="Unassembled WGS sequence"/>
</dbReference>
<dbReference type="InterPro" id="IPR027417">
    <property type="entry name" value="P-loop_NTPase"/>
</dbReference>
<evidence type="ECO:0000256" key="2">
    <source>
        <dbReference type="SAM" id="MobiDB-lite"/>
    </source>
</evidence>
<evidence type="ECO:0000259" key="4">
    <source>
        <dbReference type="PROSITE" id="PS50837"/>
    </source>
</evidence>
<dbReference type="InterPro" id="IPR000253">
    <property type="entry name" value="FHA_dom"/>
</dbReference>
<dbReference type="Proteomes" id="UP000188551">
    <property type="component" value="Unassembled WGS sequence"/>
</dbReference>
<dbReference type="InterPro" id="IPR008984">
    <property type="entry name" value="SMAD_FHA_dom_sf"/>
</dbReference>
<dbReference type="AlphaFoldDB" id="M2PWJ4"/>
<evidence type="ECO:0000313" key="7">
    <source>
        <dbReference type="Proteomes" id="UP000014137"/>
    </source>
</evidence>
<name>M2PWJ4_9PSEU</name>
<reference evidence="6 8" key="2">
    <citation type="submission" date="2017-02" db="EMBL/GenBank/DDBJ databases">
        <title>Amycolatopsis azurea DSM 43854 draft genome.</title>
        <authorList>
            <person name="Mayilraj S."/>
        </authorList>
    </citation>
    <scope>NUCLEOTIDE SEQUENCE [LARGE SCALE GENOMIC DNA]</scope>
    <source>
        <strain evidence="6 8">DSM 43854</strain>
    </source>
</reference>
<dbReference type="CDD" id="cd00060">
    <property type="entry name" value="FHA"/>
    <property type="match status" value="1"/>
</dbReference>
<dbReference type="Pfam" id="PF13374">
    <property type="entry name" value="TPR_10"/>
    <property type="match status" value="2"/>
</dbReference>
<dbReference type="Gene3D" id="1.25.40.10">
    <property type="entry name" value="Tetratricopeptide repeat domain"/>
    <property type="match status" value="2"/>
</dbReference>
<dbReference type="OrthoDB" id="3884841at2"/>
<evidence type="ECO:0000256" key="1">
    <source>
        <dbReference type="ARBA" id="ARBA00022553"/>
    </source>
</evidence>
<organism evidence="5 7">
    <name type="scientific">Amycolatopsis azurea DSM 43854</name>
    <dbReference type="NCBI Taxonomy" id="1238180"/>
    <lineage>
        <taxon>Bacteria</taxon>
        <taxon>Bacillati</taxon>
        <taxon>Actinomycetota</taxon>
        <taxon>Actinomycetes</taxon>
        <taxon>Pseudonocardiales</taxon>
        <taxon>Pseudonocardiaceae</taxon>
        <taxon>Amycolatopsis</taxon>
    </lineage>
</organism>
<sequence length="989" mass="107074">MVVASQCDSLNLLSFLPDVGHDVSTALLDPGIGGCVPALADGRGLLVDPTMVELDEALVEAFERASEDEATLFLSLVGHGEYADDDFYFLTKETSLPVDSRRSFLFAQRIKELLGRYSTLDGLVVLLDTCHAGIGALQAGRRWLRIVGEAGRRFDLLTASDDRVAANGCFSRSLVTVLRSGHTSFGEHVRCADLKRVITGLCPAQTAVHLGFDGTREIIGADQGLWLALNSSPAWRRSPLAGNPAAPDIERLTADYRQNPELGETVGHLLTGARLVAIAGEAGAGKSATLAALARPSVAGSYVPPDFLHAVLFATRGQTAEQLARELARQLRHTVPWFAESGETFLNTLDDGARNGASAFDLAILGPLRTITPQWTNSPVRIALDGLDELHPAVASRLVGFLNSLSTDPDLPWVKTVVATRNPKNLPSATVVRLIRTIDVPKPDPSVTAYPRPAQEEAWEPMPRPTEDPRTNVPGTRPDRDTGSVTSPTITPATLIVDVPGQTVVNHELSFGLTVLGRSRQAGIRVADSRVSRMHCKIRWDGESAWLTDLDSANGTVVNGERVRTIELGHRDVIRLGDSTVTFISVSQEERWPEEEADEDTGSIASPRPAQAILLDLLRFTAPHGPIPISVLTKASAESGGPDRTVRVRDELAVLGDDVRRAQAGLPTETVLWIGPYTGGIQPLPTQLAAAMADIEPASGDEEPTPEQAYAAINEAEFLWLAGLHEDALASIERRASGIPVENRETWAMWARRSERALGETHRITLRCKARHATWTGKAGDLAGALALFEVLSPIAVDTLGAGDEDVLSIRNNIGHLLGELDRPEDSRAAFEALVRDATGALGPSHRETLHARHLLAVATGKTGDGAESLRLSRELLPRAKNALGDDVIVMHIRHNIAFWSALTEGAPPAVQEYEQLLTEARERLNDRHPDVLDLRFGQALARAEAGQITEALSEWALLLEDSVEVRGERHPETAKIREQLALWRPRET</sequence>
<feature type="region of interest" description="Disordered" evidence="2">
    <location>
        <begin position="445"/>
        <end position="488"/>
    </location>
</feature>
<dbReference type="SMART" id="SM00240">
    <property type="entry name" value="FHA"/>
    <property type="match status" value="1"/>
</dbReference>
<gene>
    <name evidence="6" type="ORF">B0293_22555</name>
    <name evidence="5" type="ORF">C791_6976</name>
</gene>
<dbReference type="SUPFAM" id="SSF52540">
    <property type="entry name" value="P-loop containing nucleoside triphosphate hydrolases"/>
    <property type="match status" value="1"/>
</dbReference>
<dbReference type="Gene3D" id="2.60.200.20">
    <property type="match status" value="1"/>
</dbReference>
<evidence type="ECO:0000313" key="6">
    <source>
        <dbReference type="EMBL" id="OOC04594.1"/>
    </source>
</evidence>
<keyword evidence="1" id="KW-0597">Phosphoprotein</keyword>
<protein>
    <submittedName>
        <fullName evidence="6">Phosphopeptide-binding protein</fullName>
    </submittedName>
</protein>
<dbReference type="SUPFAM" id="SSF49879">
    <property type="entry name" value="SMAD/FHA domain"/>
    <property type="match status" value="1"/>
</dbReference>
<dbReference type="Pfam" id="PF00498">
    <property type="entry name" value="FHA"/>
    <property type="match status" value="1"/>
</dbReference>